<dbReference type="InterPro" id="IPR025525">
    <property type="entry name" value="hAT-like_transposase_RNase-H"/>
</dbReference>
<dbReference type="InterPro" id="IPR006016">
    <property type="entry name" value="UspA"/>
</dbReference>
<feature type="domain" description="BED-type" evidence="12">
    <location>
        <begin position="185"/>
        <end position="226"/>
    </location>
</feature>
<evidence type="ECO:0000259" key="14">
    <source>
        <dbReference type="Pfam" id="PF14372"/>
    </source>
</evidence>
<evidence type="ECO:0000259" key="13">
    <source>
        <dbReference type="Pfam" id="PF05699"/>
    </source>
</evidence>
<dbReference type="GO" id="GO:0003677">
    <property type="term" value="F:DNA binding"/>
    <property type="evidence" value="ECO:0007669"/>
    <property type="project" value="UniProtKB-KW"/>
</dbReference>
<dbReference type="EMBL" id="CM000126">
    <property type="protein sequence ID" value="EAY72247.1"/>
    <property type="molecule type" value="Genomic_DNA"/>
</dbReference>
<dbReference type="GO" id="GO:0005634">
    <property type="term" value="C:nucleus"/>
    <property type="evidence" value="ECO:0007669"/>
    <property type="project" value="UniProtKB-SubCell"/>
</dbReference>
<dbReference type="Gramene" id="BGIOSGA002631-TA">
    <property type="protein sequence ID" value="BGIOSGA002631-PA"/>
    <property type="gene ID" value="BGIOSGA002631"/>
</dbReference>
<keyword evidence="4" id="KW-0863">Zinc-finger</keyword>
<sequence length="841" mass="94977">MESQRVVVVVEDVGAARAALQWAVRNFIRAGDCITLLHVCPPARSRRRRRSLRLGGFQLALAFRELCNGIAEAKVEIVVREGEVGETVVATVNQLAATTLVVGLHDKSFLYRSASPYERMRRVGCRVLGIRQHATARDGSFNAELTQIETINLHVDPDDALSGMAATSSAPAQGAKPKKKTMKSLYLQFFDTAPDGKSRVCKLCKKSYCMTTATGNLGKHLNNRHPGYCQLSEGETTQSTTPTSMPSRAKRSQPLARTRSQAQSQSQVQLQSQVQPQPQPQTVAKVRHQPKAKPAIDIDHVNWLLLRWLISSSLPASTLEDSMLIDSCRYLNPPVQLWPKEKAHEIVLQVFRSMKEDVKASLQCVSSRFSITLDFWTSYEQIVYLSVKCYWIDEGWALRKVLLDVRRIPYPCTGPEILQVLMNVLHEFNIDSKILACTHNNSQHAIHACHELRQELESRKLPFCYIPCAARMLKIIIKDGLENVRPVLSKIREFVLETNSNQDMMEDFMHWTEVYQEGSWKLPFDHSSNWSGDYNMLDVVKKAPNAMDNTIKKFEGVFGPRDWVLSSTEKSAVNSLHSYLEPFYKTTTNLCTCKIPTVGLVFFFMDHVIELINVCHDSTRQDWLKKIASDMSETAHNFASQAYNIYTFTAAILDPRIKGELIPETLNSTSNLEDARNQFVRDYSSTFEAVGNGYNTQDTTDGGDAFSFAEEIVRKRRRVSMITAADELSQYLAEPPAPISTDALEWWKGHSSRYPRLSLMARDFLAIQGTSLDPEELFTSKGDSMRKQHYCLPLSSIQATMCVKSWMQSGYQFNFQSTIIDFERLVESAVAPDAVDAPEFS</sequence>
<dbReference type="Pfam" id="PF00582">
    <property type="entry name" value="Usp"/>
    <property type="match status" value="1"/>
</dbReference>
<dbReference type="Pfam" id="PF05699">
    <property type="entry name" value="Dimer_Tnp_hAT"/>
    <property type="match status" value="1"/>
</dbReference>
<comment type="subunit">
    <text evidence="2">Homodimer.</text>
</comment>
<evidence type="ECO:0000256" key="9">
    <source>
        <dbReference type="ARBA" id="ARBA00023242"/>
    </source>
</evidence>
<evidence type="ECO:0000256" key="8">
    <source>
        <dbReference type="ARBA" id="ARBA00023163"/>
    </source>
</evidence>
<accession>A2WJV1</accession>
<keyword evidence="9" id="KW-0539">Nucleus</keyword>
<gene>
    <name evidence="15" type="ORF">OsI_00100</name>
</gene>
<dbReference type="InterPro" id="IPR008906">
    <property type="entry name" value="HATC_C_dom"/>
</dbReference>
<feature type="compositionally biased region" description="Low complexity" evidence="10">
    <location>
        <begin position="236"/>
        <end position="247"/>
    </location>
</feature>
<evidence type="ECO:0000259" key="11">
    <source>
        <dbReference type="Pfam" id="PF00582"/>
    </source>
</evidence>
<keyword evidence="6" id="KW-0805">Transcription regulation</keyword>
<evidence type="ECO:0000256" key="2">
    <source>
        <dbReference type="ARBA" id="ARBA00011738"/>
    </source>
</evidence>
<dbReference type="OMA" id="CHIPYPC"/>
<dbReference type="PANTHER" id="PTHR46481:SF7">
    <property type="entry name" value="ZINC FINGER BED DOMAIN-CONTAINING PROTEIN RICESLEEPER 2-LIKE"/>
    <property type="match status" value="1"/>
</dbReference>
<feature type="compositionally biased region" description="Low complexity" evidence="10">
    <location>
        <begin position="255"/>
        <end position="284"/>
    </location>
</feature>
<feature type="domain" description="HAT C-terminal dimerisation" evidence="13">
    <location>
        <begin position="727"/>
        <end position="807"/>
    </location>
</feature>
<keyword evidence="5" id="KW-0862">Zinc</keyword>
<keyword evidence="3" id="KW-0479">Metal-binding</keyword>
<reference evidence="15 16" key="1">
    <citation type="journal article" date="2005" name="PLoS Biol.">
        <title>The genomes of Oryza sativa: a history of duplications.</title>
        <authorList>
            <person name="Yu J."/>
            <person name="Wang J."/>
            <person name="Lin W."/>
            <person name="Li S."/>
            <person name="Li H."/>
            <person name="Zhou J."/>
            <person name="Ni P."/>
            <person name="Dong W."/>
            <person name="Hu S."/>
            <person name="Zeng C."/>
            <person name="Zhang J."/>
            <person name="Zhang Y."/>
            <person name="Li R."/>
            <person name="Xu Z."/>
            <person name="Li S."/>
            <person name="Li X."/>
            <person name="Zheng H."/>
            <person name="Cong L."/>
            <person name="Lin L."/>
            <person name="Yin J."/>
            <person name="Geng J."/>
            <person name="Li G."/>
            <person name="Shi J."/>
            <person name="Liu J."/>
            <person name="Lv H."/>
            <person name="Li J."/>
            <person name="Wang J."/>
            <person name="Deng Y."/>
            <person name="Ran L."/>
            <person name="Shi X."/>
            <person name="Wang X."/>
            <person name="Wu Q."/>
            <person name="Li C."/>
            <person name="Ren X."/>
            <person name="Wang J."/>
            <person name="Wang X."/>
            <person name="Li D."/>
            <person name="Liu D."/>
            <person name="Zhang X."/>
            <person name="Ji Z."/>
            <person name="Zhao W."/>
            <person name="Sun Y."/>
            <person name="Zhang Z."/>
            <person name="Bao J."/>
            <person name="Han Y."/>
            <person name="Dong L."/>
            <person name="Ji J."/>
            <person name="Chen P."/>
            <person name="Wu S."/>
            <person name="Liu J."/>
            <person name="Xiao Y."/>
            <person name="Bu D."/>
            <person name="Tan J."/>
            <person name="Yang L."/>
            <person name="Ye C."/>
            <person name="Zhang J."/>
            <person name="Xu J."/>
            <person name="Zhou Y."/>
            <person name="Yu Y."/>
            <person name="Zhang B."/>
            <person name="Zhuang S."/>
            <person name="Wei H."/>
            <person name="Liu B."/>
            <person name="Lei M."/>
            <person name="Yu H."/>
            <person name="Li Y."/>
            <person name="Xu H."/>
            <person name="Wei S."/>
            <person name="He X."/>
            <person name="Fang L."/>
            <person name="Zhang Z."/>
            <person name="Zhang Y."/>
            <person name="Huang X."/>
            <person name="Su Z."/>
            <person name="Tong W."/>
            <person name="Li J."/>
            <person name="Tong Z."/>
            <person name="Li S."/>
            <person name="Ye J."/>
            <person name="Wang L."/>
            <person name="Fang L."/>
            <person name="Lei T."/>
            <person name="Chen C."/>
            <person name="Chen H."/>
            <person name="Xu Z."/>
            <person name="Li H."/>
            <person name="Huang H."/>
            <person name="Zhang F."/>
            <person name="Xu H."/>
            <person name="Li N."/>
            <person name="Zhao C."/>
            <person name="Li S."/>
            <person name="Dong L."/>
            <person name="Huang Y."/>
            <person name="Li L."/>
            <person name="Xi Y."/>
            <person name="Qi Q."/>
            <person name="Li W."/>
            <person name="Zhang B."/>
            <person name="Hu W."/>
            <person name="Zhang Y."/>
            <person name="Tian X."/>
            <person name="Jiao Y."/>
            <person name="Liang X."/>
            <person name="Jin J."/>
            <person name="Gao L."/>
            <person name="Zheng W."/>
            <person name="Hao B."/>
            <person name="Liu S."/>
            <person name="Wang W."/>
            <person name="Yuan L."/>
            <person name="Cao M."/>
            <person name="McDermott J."/>
            <person name="Samudrala R."/>
            <person name="Wang J."/>
            <person name="Wong G.K."/>
            <person name="Yang H."/>
        </authorList>
    </citation>
    <scope>NUCLEOTIDE SEQUENCE [LARGE SCALE GENOMIC DNA]</scope>
    <source>
        <strain evidence="16">cv. 93-11</strain>
    </source>
</reference>
<dbReference type="InterPro" id="IPR003656">
    <property type="entry name" value="Znf_BED"/>
</dbReference>
<organism evidence="15 16">
    <name type="scientific">Oryza sativa subsp. indica</name>
    <name type="common">Rice</name>
    <dbReference type="NCBI Taxonomy" id="39946"/>
    <lineage>
        <taxon>Eukaryota</taxon>
        <taxon>Viridiplantae</taxon>
        <taxon>Streptophyta</taxon>
        <taxon>Embryophyta</taxon>
        <taxon>Tracheophyta</taxon>
        <taxon>Spermatophyta</taxon>
        <taxon>Magnoliopsida</taxon>
        <taxon>Liliopsida</taxon>
        <taxon>Poales</taxon>
        <taxon>Poaceae</taxon>
        <taxon>BOP clade</taxon>
        <taxon>Oryzoideae</taxon>
        <taxon>Oryzeae</taxon>
        <taxon>Oryzinae</taxon>
        <taxon>Oryza</taxon>
        <taxon>Oryza sativa</taxon>
    </lineage>
</organism>
<dbReference type="PANTHER" id="PTHR46481">
    <property type="entry name" value="ZINC FINGER BED DOMAIN-CONTAINING PROTEIN 4"/>
    <property type="match status" value="1"/>
</dbReference>
<name>A2WJV1_ORYSI</name>
<dbReference type="SMART" id="SM00614">
    <property type="entry name" value="ZnF_BED"/>
    <property type="match status" value="1"/>
</dbReference>
<dbReference type="AlphaFoldDB" id="A2WJV1"/>
<evidence type="ECO:0008006" key="17">
    <source>
        <dbReference type="Google" id="ProtNLM"/>
    </source>
</evidence>
<evidence type="ECO:0000256" key="10">
    <source>
        <dbReference type="SAM" id="MobiDB-lite"/>
    </source>
</evidence>
<dbReference type="Pfam" id="PF14372">
    <property type="entry name" value="hAT-like_RNase-H"/>
    <property type="match status" value="1"/>
</dbReference>
<dbReference type="SUPFAM" id="SSF52402">
    <property type="entry name" value="Adenine nucleotide alpha hydrolases-like"/>
    <property type="match status" value="1"/>
</dbReference>
<dbReference type="HOGENOM" id="CLU_009123_1_3_1"/>
<dbReference type="InterPro" id="IPR012337">
    <property type="entry name" value="RNaseH-like_sf"/>
</dbReference>
<feature type="domain" description="UspA" evidence="11">
    <location>
        <begin position="4"/>
        <end position="112"/>
    </location>
</feature>
<comment type="subcellular location">
    <subcellularLocation>
        <location evidence="1">Nucleus</location>
    </subcellularLocation>
</comment>
<dbReference type="GO" id="GO:0008270">
    <property type="term" value="F:zinc ion binding"/>
    <property type="evidence" value="ECO:0007669"/>
    <property type="project" value="UniProtKB-KW"/>
</dbReference>
<evidence type="ECO:0000259" key="12">
    <source>
        <dbReference type="Pfam" id="PF02892"/>
    </source>
</evidence>
<keyword evidence="8" id="KW-0804">Transcription</keyword>
<evidence type="ECO:0000256" key="5">
    <source>
        <dbReference type="ARBA" id="ARBA00022833"/>
    </source>
</evidence>
<proteinExistence type="predicted"/>
<feature type="domain" description="hAT-like transposase RNase-H fold" evidence="14">
    <location>
        <begin position="591"/>
        <end position="694"/>
    </location>
</feature>
<evidence type="ECO:0000256" key="4">
    <source>
        <dbReference type="ARBA" id="ARBA00022771"/>
    </source>
</evidence>
<dbReference type="Gene3D" id="3.40.50.620">
    <property type="entry name" value="HUPs"/>
    <property type="match status" value="1"/>
</dbReference>
<keyword evidence="7" id="KW-0238">DNA-binding</keyword>
<dbReference type="STRING" id="39946.A2WJV1"/>
<evidence type="ECO:0000256" key="1">
    <source>
        <dbReference type="ARBA" id="ARBA00004123"/>
    </source>
</evidence>
<dbReference type="SUPFAM" id="SSF53098">
    <property type="entry name" value="Ribonuclease H-like"/>
    <property type="match status" value="1"/>
</dbReference>
<dbReference type="Pfam" id="PF02892">
    <property type="entry name" value="zf-BED"/>
    <property type="match status" value="1"/>
</dbReference>
<evidence type="ECO:0000256" key="3">
    <source>
        <dbReference type="ARBA" id="ARBA00022723"/>
    </source>
</evidence>
<feature type="region of interest" description="Disordered" evidence="10">
    <location>
        <begin position="228"/>
        <end position="291"/>
    </location>
</feature>
<evidence type="ECO:0000256" key="7">
    <source>
        <dbReference type="ARBA" id="ARBA00023125"/>
    </source>
</evidence>
<dbReference type="Proteomes" id="UP000007015">
    <property type="component" value="Chromosome 1"/>
</dbReference>
<protein>
    <recommendedName>
        <fullName evidence="17">BED-type domain-containing protein</fullName>
    </recommendedName>
</protein>
<keyword evidence="16" id="KW-1185">Reference proteome</keyword>
<dbReference type="InterPro" id="IPR014729">
    <property type="entry name" value="Rossmann-like_a/b/a_fold"/>
</dbReference>
<dbReference type="InterPro" id="IPR052035">
    <property type="entry name" value="ZnF_BED_domain_contain"/>
</dbReference>
<dbReference type="GO" id="GO:0046983">
    <property type="term" value="F:protein dimerization activity"/>
    <property type="evidence" value="ECO:0007669"/>
    <property type="project" value="InterPro"/>
</dbReference>
<evidence type="ECO:0000313" key="16">
    <source>
        <dbReference type="Proteomes" id="UP000007015"/>
    </source>
</evidence>
<evidence type="ECO:0000313" key="15">
    <source>
        <dbReference type="EMBL" id="EAY72247.1"/>
    </source>
</evidence>
<evidence type="ECO:0000256" key="6">
    <source>
        <dbReference type="ARBA" id="ARBA00023015"/>
    </source>
</evidence>